<dbReference type="Proteomes" id="UP000825134">
    <property type="component" value="Chromosome"/>
</dbReference>
<dbReference type="RefSeq" id="WP_080122570.1">
    <property type="nucleotide sequence ID" value="NZ_CP035278.1"/>
</dbReference>
<reference evidence="3" key="2">
    <citation type="journal article" date="2021" name="Front. Microbiol.">
        <title>Generation of Tetracycline and Rifamycin Resistant Chlamydia Suis Recombinants.</title>
        <authorList>
            <person name="Marti H."/>
            <person name="Bommana S."/>
            <person name="Read T.D."/>
            <person name="Pesch T."/>
            <person name="Prahauser B."/>
            <person name="Dean D."/>
            <person name="Borel N."/>
        </authorList>
    </citation>
    <scope>NUCLEOTIDE SEQUENCE</scope>
    <source>
        <strain evidence="3">208.1</strain>
    </source>
</reference>
<evidence type="ECO:0000313" key="3">
    <source>
        <dbReference type="EMBL" id="QYC74661.1"/>
    </source>
</evidence>
<dbReference type="Pfam" id="PF01458">
    <property type="entry name" value="SUFBD_core"/>
    <property type="match status" value="1"/>
</dbReference>
<keyword evidence="4" id="KW-1185">Reference proteome</keyword>
<dbReference type="InterPro" id="IPR055346">
    <property type="entry name" value="Fe-S_cluster_assembly_SufBD"/>
</dbReference>
<feature type="domain" description="SUF system FeS cluster assembly SufBD core" evidence="1">
    <location>
        <begin position="157"/>
        <end position="374"/>
    </location>
</feature>
<dbReference type="GO" id="GO:0016226">
    <property type="term" value="P:iron-sulfur cluster assembly"/>
    <property type="evidence" value="ECO:0007669"/>
    <property type="project" value="InterPro"/>
</dbReference>
<reference evidence="2 4" key="1">
    <citation type="submission" date="2019-01" db="EMBL/GenBank/DDBJ databases">
        <title>Whole genome sequencing and annotation enables comparative genome analysis that reveals unique features of the Chlamydia suis R19 Genome.</title>
        <authorList>
            <person name="Dimond Z.E."/>
        </authorList>
    </citation>
    <scope>NUCLEOTIDE SEQUENCE [LARGE SCALE GENOMIC DNA]</scope>
    <source>
        <strain evidence="2 4">R19</strain>
    </source>
</reference>
<gene>
    <name evidence="2" type="primary">sufD</name>
    <name evidence="2" type="ORF">Chls_064</name>
    <name evidence="3" type="ORF">INQ84_01505</name>
</gene>
<evidence type="ECO:0000313" key="5">
    <source>
        <dbReference type="Proteomes" id="UP000825134"/>
    </source>
</evidence>
<dbReference type="AlphaFoldDB" id="A0AAQ0EPZ7"/>
<dbReference type="InterPro" id="IPR000825">
    <property type="entry name" value="SUF_FeS_clus_asmbl_SufBD_core"/>
</dbReference>
<dbReference type="EMBL" id="CP063185">
    <property type="protein sequence ID" value="QYC74661.1"/>
    <property type="molecule type" value="Genomic_DNA"/>
</dbReference>
<dbReference type="SUPFAM" id="SSF101960">
    <property type="entry name" value="Stabilizer of iron transporter SufD"/>
    <property type="match status" value="1"/>
</dbReference>
<dbReference type="InterPro" id="IPR037284">
    <property type="entry name" value="SUF_FeS_clus_asmbl_SufBD_sf"/>
</dbReference>
<dbReference type="PANTHER" id="PTHR43575">
    <property type="entry name" value="PROTEIN ABCI7, CHLOROPLASTIC"/>
    <property type="match status" value="1"/>
</dbReference>
<name>A0AAQ0EPZ7_9CHLA</name>
<evidence type="ECO:0000259" key="1">
    <source>
        <dbReference type="Pfam" id="PF01458"/>
    </source>
</evidence>
<sequence>MWETHSQKLVHPNARLLQLVNALWNQYQRDHVFRNTCSWLREMAQGIELWRSCEKENAVFIEPRDKKRMGCVFVNGNFVPALSSLPAGILVAPLREARALFQKNSELDLLEEVHSCLRGEEGTVIYIPAGQNVKPSLAMRYHYVCDEVNNYKKFGVPCIVFVLGKGASATIEMETEALPKNFHLFGQTLCFLEEDAELVLTIKPFPKGVERVIWANRVAIEQKGACAIVQEMYAMKGWFRNSFALKGESAHGESLVKVIGGGQLGVYNTVHHDAQATSSRQNIRSILDDGCFTFEGGIHISPKGSLSNAYQKHDTLLLNNRASVTTFPRLEILTDDVKASHGATVGSLNSTLLTYLCSRGFSLADAKQTLQKSFLTLDIEKNYFPKLKEQGLCECIM</sequence>
<dbReference type="PANTHER" id="PTHR43575:SF1">
    <property type="entry name" value="PROTEIN ABCI7, CHLOROPLASTIC"/>
    <property type="match status" value="1"/>
</dbReference>
<proteinExistence type="predicted"/>
<evidence type="ECO:0000313" key="2">
    <source>
        <dbReference type="EMBL" id="QHP82939.1"/>
    </source>
</evidence>
<protein>
    <submittedName>
        <fullName evidence="2">Iron-sulfur cluster assembly protein SufD</fullName>
    </submittedName>
    <submittedName>
        <fullName evidence="3">SufD family Fe-S cluster assembly protein</fullName>
    </submittedName>
</protein>
<evidence type="ECO:0000313" key="4">
    <source>
        <dbReference type="Proteomes" id="UP000512184"/>
    </source>
</evidence>
<organism evidence="3 5">
    <name type="scientific">Chlamydia suis</name>
    <dbReference type="NCBI Taxonomy" id="83559"/>
    <lineage>
        <taxon>Bacteria</taxon>
        <taxon>Pseudomonadati</taxon>
        <taxon>Chlamydiota</taxon>
        <taxon>Chlamydiia</taxon>
        <taxon>Chlamydiales</taxon>
        <taxon>Chlamydiaceae</taxon>
        <taxon>Chlamydia/Chlamydophila group</taxon>
        <taxon>Chlamydia</taxon>
    </lineage>
</organism>
<dbReference type="EMBL" id="CP035278">
    <property type="protein sequence ID" value="QHP82939.1"/>
    <property type="molecule type" value="Genomic_DNA"/>
</dbReference>
<dbReference type="Proteomes" id="UP000512184">
    <property type="component" value="Chromosome"/>
</dbReference>
<accession>A0AAQ0EPZ7</accession>